<dbReference type="UniPathway" id="UPA00074">
    <property type="reaction ID" value="UER00126"/>
</dbReference>
<dbReference type="GO" id="GO:0006189">
    <property type="term" value="P:'de novo' IMP biosynthetic process"/>
    <property type="evidence" value="ECO:0007669"/>
    <property type="project" value="UniProtKB-UniRule"/>
</dbReference>
<dbReference type="SUPFAM" id="SSF53328">
    <property type="entry name" value="Formyltransferase"/>
    <property type="match status" value="1"/>
</dbReference>
<dbReference type="OrthoDB" id="9806170at2"/>
<dbReference type="InterPro" id="IPR004607">
    <property type="entry name" value="GART"/>
</dbReference>
<name>A0A4V6MEF6_9BURK</name>
<evidence type="ECO:0000313" key="7">
    <source>
        <dbReference type="Proteomes" id="UP000293398"/>
    </source>
</evidence>
<evidence type="ECO:0000256" key="3">
    <source>
        <dbReference type="ARBA" id="ARBA00022755"/>
    </source>
</evidence>
<evidence type="ECO:0000259" key="5">
    <source>
        <dbReference type="Pfam" id="PF00551"/>
    </source>
</evidence>
<reference evidence="6 7" key="1">
    <citation type="submission" date="2019-02" db="EMBL/GenBank/DDBJ databases">
        <title>Genomic Encyclopedia of Type Strains, Phase IV (KMG-IV): sequencing the most valuable type-strain genomes for metagenomic binning, comparative biology and taxonomic classification.</title>
        <authorList>
            <person name="Goeker M."/>
        </authorList>
    </citation>
    <scope>NUCLEOTIDE SEQUENCE [LARGE SCALE GENOMIC DNA]</scope>
    <source>
        <strain evidence="6 7">DSM 23814</strain>
    </source>
</reference>
<feature type="site" description="Raises pKa of active site His" evidence="4">
    <location>
        <position position="153"/>
    </location>
</feature>
<dbReference type="InterPro" id="IPR036477">
    <property type="entry name" value="Formyl_transf_N_sf"/>
</dbReference>
<dbReference type="PANTHER" id="PTHR43369">
    <property type="entry name" value="PHOSPHORIBOSYLGLYCINAMIDE FORMYLTRANSFERASE"/>
    <property type="match status" value="1"/>
</dbReference>
<evidence type="ECO:0000313" key="6">
    <source>
        <dbReference type="EMBL" id="RZT92049.1"/>
    </source>
</evidence>
<feature type="active site" description="Proton donor" evidence="4">
    <location>
        <position position="117"/>
    </location>
</feature>
<feature type="binding site" evidence="4">
    <location>
        <position position="73"/>
    </location>
    <ligand>
        <name>(6R)-10-formyltetrahydrofolate</name>
        <dbReference type="ChEBI" id="CHEBI:195366"/>
    </ligand>
</feature>
<dbReference type="Gene3D" id="3.40.50.170">
    <property type="entry name" value="Formyl transferase, N-terminal domain"/>
    <property type="match status" value="1"/>
</dbReference>
<feature type="binding site" evidence="4">
    <location>
        <begin position="98"/>
        <end position="101"/>
    </location>
    <ligand>
        <name>(6R)-10-formyltetrahydrofolate</name>
        <dbReference type="ChEBI" id="CHEBI:195366"/>
    </ligand>
</feature>
<dbReference type="Pfam" id="PF00551">
    <property type="entry name" value="Formyl_trans_N"/>
    <property type="match status" value="1"/>
</dbReference>
<comment type="catalytic activity">
    <reaction evidence="4">
        <text>N(1)-(5-phospho-beta-D-ribosyl)glycinamide + (6R)-10-formyltetrahydrofolate = N(2)-formyl-N(1)-(5-phospho-beta-D-ribosyl)glycinamide + (6S)-5,6,7,8-tetrahydrofolate + H(+)</text>
        <dbReference type="Rhea" id="RHEA:15053"/>
        <dbReference type="ChEBI" id="CHEBI:15378"/>
        <dbReference type="ChEBI" id="CHEBI:57453"/>
        <dbReference type="ChEBI" id="CHEBI:143788"/>
        <dbReference type="ChEBI" id="CHEBI:147286"/>
        <dbReference type="ChEBI" id="CHEBI:195366"/>
        <dbReference type="EC" id="2.1.2.2"/>
    </reaction>
</comment>
<protein>
    <recommendedName>
        <fullName evidence="4">Phosphoribosylglycinamide formyltransferase</fullName>
        <ecNumber evidence="4">2.1.2.2</ecNumber>
    </recommendedName>
    <alternativeName>
        <fullName evidence="4">5'-phosphoribosylglycinamide transformylase</fullName>
    </alternativeName>
    <alternativeName>
        <fullName evidence="4">GAR transformylase</fullName>
        <shortName evidence="4">GART</shortName>
    </alternativeName>
</protein>
<sequence length="225" mass="24766">MKPTNPAAARVVILISGRGSNMKALVHAASQMTNVNISAVISHSANSEGLAWARAQGIQTEQLVYDAAGGQTRVQYDQALAECIDRYQPDLVLLAGFMRILSDEFVRHYTGRLVNIHPSLLPLFPGLHTHQQALNAGVRVHGCSVHFVIPALDQGPIIAQAVVPVMADDTVQSLDQRVLVMEHKLYPQVMRWLAQKAVFLDEQGKVGFTEKLPLQQFYADTEYVS</sequence>
<dbReference type="AlphaFoldDB" id="A0A4V6MEF6"/>
<gene>
    <name evidence="4" type="primary">purN</name>
    <name evidence="6" type="ORF">EV681_3956</name>
</gene>
<dbReference type="GO" id="GO:0004644">
    <property type="term" value="F:phosphoribosylglycinamide formyltransferase activity"/>
    <property type="evidence" value="ECO:0007669"/>
    <property type="project" value="UniProtKB-UniRule"/>
</dbReference>
<proteinExistence type="inferred from homology"/>
<keyword evidence="2 4" id="KW-0808">Transferase</keyword>
<dbReference type="CDD" id="cd08645">
    <property type="entry name" value="FMT_core_GART"/>
    <property type="match status" value="1"/>
</dbReference>
<feature type="domain" description="Formyl transferase N-terminal" evidence="5">
    <location>
        <begin position="10"/>
        <end position="189"/>
    </location>
</feature>
<organism evidence="6 7">
    <name type="scientific">Advenella incenata</name>
    <dbReference type="NCBI Taxonomy" id="267800"/>
    <lineage>
        <taxon>Bacteria</taxon>
        <taxon>Pseudomonadati</taxon>
        <taxon>Pseudomonadota</taxon>
        <taxon>Betaproteobacteria</taxon>
        <taxon>Burkholderiales</taxon>
        <taxon>Alcaligenaceae</taxon>
    </lineage>
</organism>
<comment type="pathway">
    <text evidence="1 4">Purine metabolism; IMP biosynthesis via de novo pathway; N(2)-formyl-N(1)-(5-phospho-D-ribosyl)glycinamide from N(1)-(5-phospho-D-ribosyl)glycinamide (10-formyl THF route): step 1/1.</text>
</comment>
<dbReference type="EMBL" id="SHKO01000004">
    <property type="protein sequence ID" value="RZT92049.1"/>
    <property type="molecule type" value="Genomic_DNA"/>
</dbReference>
<evidence type="ECO:0000256" key="1">
    <source>
        <dbReference type="ARBA" id="ARBA00005054"/>
    </source>
</evidence>
<dbReference type="Proteomes" id="UP000293398">
    <property type="component" value="Unassembled WGS sequence"/>
</dbReference>
<dbReference type="HAMAP" id="MF_01930">
    <property type="entry name" value="PurN"/>
    <property type="match status" value="1"/>
</dbReference>
<accession>A0A4V6MEF6</accession>
<feature type="binding site" evidence="4">
    <location>
        <begin position="19"/>
        <end position="21"/>
    </location>
    <ligand>
        <name>N(1)-(5-phospho-beta-D-ribosyl)glycinamide</name>
        <dbReference type="ChEBI" id="CHEBI:143788"/>
    </ligand>
</feature>
<evidence type="ECO:0000256" key="2">
    <source>
        <dbReference type="ARBA" id="ARBA00022679"/>
    </source>
</evidence>
<dbReference type="NCBIfam" id="TIGR00639">
    <property type="entry name" value="PurN"/>
    <property type="match status" value="1"/>
</dbReference>
<keyword evidence="3 4" id="KW-0658">Purine biosynthesis</keyword>
<feature type="binding site" evidence="4">
    <location>
        <position position="115"/>
    </location>
    <ligand>
        <name>(6R)-10-formyltetrahydrofolate</name>
        <dbReference type="ChEBI" id="CHEBI:195366"/>
    </ligand>
</feature>
<keyword evidence="7" id="KW-1185">Reference proteome</keyword>
<comment type="function">
    <text evidence="4">Catalyzes the transfer of a formyl group from 10-formyltetrahydrofolate to 5-phospho-ribosyl-glycinamide (GAR), producing 5-phospho-ribosyl-N-formylglycinamide (FGAR) and tetrahydrofolate.</text>
</comment>
<dbReference type="EC" id="2.1.2.2" evidence="4"/>
<comment type="similarity">
    <text evidence="4">Belongs to the GART family.</text>
</comment>
<dbReference type="GO" id="GO:0005829">
    <property type="term" value="C:cytosol"/>
    <property type="evidence" value="ECO:0007669"/>
    <property type="project" value="TreeGrafter"/>
</dbReference>
<dbReference type="InterPro" id="IPR002376">
    <property type="entry name" value="Formyl_transf_N"/>
</dbReference>
<comment type="caution">
    <text evidence="6">The sequence shown here is derived from an EMBL/GenBank/DDBJ whole genome shotgun (WGS) entry which is preliminary data.</text>
</comment>
<evidence type="ECO:0000256" key="4">
    <source>
        <dbReference type="HAMAP-Rule" id="MF_01930"/>
    </source>
</evidence>
<dbReference type="PANTHER" id="PTHR43369:SF2">
    <property type="entry name" value="PHOSPHORIBOSYLGLYCINAMIDE FORMYLTRANSFERASE"/>
    <property type="match status" value="1"/>
</dbReference>
<dbReference type="RefSeq" id="WP_128396839.1">
    <property type="nucleotide sequence ID" value="NZ_SHKO01000004.1"/>
</dbReference>